<dbReference type="CDD" id="cd01647">
    <property type="entry name" value="RT_LTR"/>
    <property type="match status" value="1"/>
</dbReference>
<feature type="compositionally biased region" description="Acidic residues" evidence="1">
    <location>
        <begin position="856"/>
        <end position="883"/>
    </location>
</feature>
<dbReference type="AlphaFoldDB" id="A0A388LIR5"/>
<feature type="domain" description="Reverse transcriptase" evidence="2">
    <location>
        <begin position="379"/>
        <end position="568"/>
    </location>
</feature>
<gene>
    <name evidence="3" type="ORF">CBR_g34491</name>
</gene>
<dbReference type="PROSITE" id="PS50878">
    <property type="entry name" value="RT_POL"/>
    <property type="match status" value="1"/>
</dbReference>
<dbReference type="Pfam" id="PF00078">
    <property type="entry name" value="RVT_1"/>
    <property type="match status" value="1"/>
</dbReference>
<dbReference type="EMBL" id="BFEA01000399">
    <property type="protein sequence ID" value="GBG82208.1"/>
    <property type="molecule type" value="Genomic_DNA"/>
</dbReference>
<comment type="caution">
    <text evidence="3">The sequence shown here is derived from an EMBL/GenBank/DDBJ whole genome shotgun (WGS) entry which is preliminary data.</text>
</comment>
<dbReference type="SUPFAM" id="SSF56672">
    <property type="entry name" value="DNA/RNA polymerases"/>
    <property type="match status" value="1"/>
</dbReference>
<dbReference type="InterPro" id="IPR043502">
    <property type="entry name" value="DNA/RNA_pol_sf"/>
</dbReference>
<reference evidence="3 4" key="1">
    <citation type="journal article" date="2018" name="Cell">
        <title>The Chara Genome: Secondary Complexity and Implications for Plant Terrestrialization.</title>
        <authorList>
            <person name="Nishiyama T."/>
            <person name="Sakayama H."/>
            <person name="Vries J.D."/>
            <person name="Buschmann H."/>
            <person name="Saint-Marcoux D."/>
            <person name="Ullrich K.K."/>
            <person name="Haas F.B."/>
            <person name="Vanderstraeten L."/>
            <person name="Becker D."/>
            <person name="Lang D."/>
            <person name="Vosolsobe S."/>
            <person name="Rombauts S."/>
            <person name="Wilhelmsson P.K.I."/>
            <person name="Janitza P."/>
            <person name="Kern R."/>
            <person name="Heyl A."/>
            <person name="Rumpler F."/>
            <person name="Villalobos L.I.A.C."/>
            <person name="Clay J.M."/>
            <person name="Skokan R."/>
            <person name="Toyoda A."/>
            <person name="Suzuki Y."/>
            <person name="Kagoshima H."/>
            <person name="Schijlen E."/>
            <person name="Tajeshwar N."/>
            <person name="Catarino B."/>
            <person name="Hetherington A.J."/>
            <person name="Saltykova A."/>
            <person name="Bonnot C."/>
            <person name="Breuninger H."/>
            <person name="Symeonidi A."/>
            <person name="Radhakrishnan G.V."/>
            <person name="Van Nieuwerburgh F."/>
            <person name="Deforce D."/>
            <person name="Chang C."/>
            <person name="Karol K.G."/>
            <person name="Hedrich R."/>
            <person name="Ulvskov P."/>
            <person name="Glockner G."/>
            <person name="Delwiche C.F."/>
            <person name="Petrasek J."/>
            <person name="Van de Peer Y."/>
            <person name="Friml J."/>
            <person name="Beilby M."/>
            <person name="Dolan L."/>
            <person name="Kohara Y."/>
            <person name="Sugano S."/>
            <person name="Fujiyama A."/>
            <person name="Delaux P.-M."/>
            <person name="Quint M."/>
            <person name="TheiBen G."/>
            <person name="Hagemann M."/>
            <person name="Harholt J."/>
            <person name="Dunand C."/>
            <person name="Zachgo S."/>
            <person name="Langdale J."/>
            <person name="Maumus F."/>
            <person name="Straeten D.V.D."/>
            <person name="Gould S.B."/>
            <person name="Rensing S.A."/>
        </authorList>
    </citation>
    <scope>NUCLEOTIDE SEQUENCE [LARGE SCALE GENOMIC DNA]</scope>
    <source>
        <strain evidence="3 4">S276</strain>
    </source>
</reference>
<evidence type="ECO:0000313" key="3">
    <source>
        <dbReference type="EMBL" id="GBG82208.1"/>
    </source>
</evidence>
<dbReference type="InterPro" id="IPR043128">
    <property type="entry name" value="Rev_trsase/Diguanyl_cyclase"/>
</dbReference>
<proteinExistence type="predicted"/>
<dbReference type="PANTHER" id="PTHR24559">
    <property type="entry name" value="TRANSPOSON TY3-I GAG-POL POLYPROTEIN"/>
    <property type="match status" value="1"/>
</dbReference>
<keyword evidence="4" id="KW-1185">Reference proteome</keyword>
<feature type="compositionally biased region" description="Acidic residues" evidence="1">
    <location>
        <begin position="811"/>
        <end position="828"/>
    </location>
</feature>
<dbReference type="Proteomes" id="UP000265515">
    <property type="component" value="Unassembled WGS sequence"/>
</dbReference>
<protein>
    <recommendedName>
        <fullName evidence="2">Reverse transcriptase domain-containing protein</fullName>
    </recommendedName>
</protein>
<evidence type="ECO:0000259" key="2">
    <source>
        <dbReference type="PROSITE" id="PS50878"/>
    </source>
</evidence>
<organism evidence="3 4">
    <name type="scientific">Chara braunii</name>
    <name type="common">Braun's stonewort</name>
    <dbReference type="NCBI Taxonomy" id="69332"/>
    <lineage>
        <taxon>Eukaryota</taxon>
        <taxon>Viridiplantae</taxon>
        <taxon>Streptophyta</taxon>
        <taxon>Charophyceae</taxon>
        <taxon>Charales</taxon>
        <taxon>Characeae</taxon>
        <taxon>Chara</taxon>
    </lineage>
</organism>
<dbReference type="InterPro" id="IPR053134">
    <property type="entry name" value="RNA-dir_DNA_polymerase"/>
</dbReference>
<dbReference type="Gene3D" id="3.10.10.10">
    <property type="entry name" value="HIV Type 1 Reverse Transcriptase, subunit A, domain 1"/>
    <property type="match status" value="1"/>
</dbReference>
<dbReference type="Gene3D" id="3.30.70.270">
    <property type="match status" value="1"/>
</dbReference>
<dbReference type="InterPro" id="IPR021109">
    <property type="entry name" value="Peptidase_aspartic_dom_sf"/>
</dbReference>
<dbReference type="InterPro" id="IPR000477">
    <property type="entry name" value="RT_dom"/>
</dbReference>
<evidence type="ECO:0000313" key="4">
    <source>
        <dbReference type="Proteomes" id="UP000265515"/>
    </source>
</evidence>
<accession>A0A388LIR5</accession>
<evidence type="ECO:0000256" key="1">
    <source>
        <dbReference type="SAM" id="MobiDB-lite"/>
    </source>
</evidence>
<feature type="compositionally biased region" description="Basic and acidic residues" evidence="1">
    <location>
        <begin position="884"/>
        <end position="902"/>
    </location>
</feature>
<dbReference type="Gramene" id="GBG82208">
    <property type="protein sequence ID" value="GBG82208"/>
    <property type="gene ID" value="CBR_g34491"/>
</dbReference>
<dbReference type="PANTHER" id="PTHR24559:SF444">
    <property type="entry name" value="REVERSE TRANSCRIPTASE DOMAIN-CONTAINING PROTEIN"/>
    <property type="match status" value="1"/>
</dbReference>
<feature type="compositionally biased region" description="Basic and acidic residues" evidence="1">
    <location>
        <begin position="829"/>
        <end position="844"/>
    </location>
</feature>
<sequence>MKTVGRMTNVAFRLGKVHALEDVVVLDVNTYDVLFGLPALVALRANLDFERRSIVLRNTGGKPYAVPMRLTLRATINAVPRVSPMMAGTLRMISWDESADGKSSTNDADSSDEDDLEILKLARQRVYYPPPRAIARTMHLTSRNIQRTKAMILGEPLVQISRMVDSLEPPQTLYEGVTPLLARYSDKKHCCDITDLPRSLLTPAKEVRLLRLGAEASSLEPPGRLEVDSDELGVKIATRTIPWQDVCDGITPEGHMAIREEDAQMMATMFSWRSDHSFISAPSPDVAKPARTKQIDVRIWDQHFELHVPPYVPDEIHRLIVDILTEYRGAISVTDTDIGLSLVIQHEIQTGNHSPIHCKSYRYSLIERKKALERIREFEASGWIEPATGPWSFPVVLVPKKNGSIRICIDYRKLNEITIKDVYPLPRIDDLLDAIGCANYFSKIDIWHDFHHILVKEEDRPKTAFVLFEGTWQWVRCPMGTCNAPATFQRAMNMTFQNFVNKTRLTQGMINFCVIVYMDDILVYSQTYHGHAQHIEWTLGALRDAGFKIALEKSEFFLSEISFLGYVMTRGGLRPNSRKVVAVQRPHLCSDLLRFAAFFSTAAIYVAAEFRFTEEATTRVLAEISAFRRLSPPGISHIAIVVFTGDIKAIPPAIHSDIYRTLRAWAGEVRTAWTDLLARRGDTIVPAHDTDLQLRSSRSSPAIVLPELQQGDLLGIVFGKVEDGNLTLITDELLVFLTQLVDDLPLDILSRSDKQPGTHVLPRTLEPHLVWSTCTEIDEDNCLYPSQALYLEIDVTDLTFWDPIARRNAAQDEEIGEAEEEEEEEEPSGEERDYPDYIPEREAGIADGSSQPWEKNEEEEEREPNDEEEDENEQSESEYEGFEAEVRDAARERAQEQRKRKR</sequence>
<dbReference type="Gene3D" id="2.40.70.10">
    <property type="entry name" value="Acid Proteases"/>
    <property type="match status" value="1"/>
</dbReference>
<feature type="region of interest" description="Disordered" evidence="1">
    <location>
        <begin position="810"/>
        <end position="902"/>
    </location>
</feature>
<name>A0A388LIR5_CHABU</name>